<dbReference type="PANTHER" id="PTHR36427:SF3">
    <property type="entry name" value="LARGE RIBOSOMAL SUBUNIT PROTEIN UL1M"/>
    <property type="match status" value="1"/>
</dbReference>
<evidence type="ECO:0000313" key="5">
    <source>
        <dbReference type="Proteomes" id="UP001516464"/>
    </source>
</evidence>
<comment type="similarity">
    <text evidence="1">Belongs to the universal ribosomal protein uL1 family.</text>
</comment>
<comment type="caution">
    <text evidence="4">The sequence shown here is derived from an EMBL/GenBank/DDBJ whole genome shotgun (WGS) entry which is preliminary data.</text>
</comment>
<dbReference type="EMBL" id="SBIQ01000154">
    <property type="protein sequence ID" value="KAF7682936.1"/>
    <property type="molecule type" value="Genomic_DNA"/>
</dbReference>
<dbReference type="SUPFAM" id="SSF56808">
    <property type="entry name" value="Ribosomal protein L1"/>
    <property type="match status" value="1"/>
</dbReference>
<dbReference type="InterPro" id="IPR028364">
    <property type="entry name" value="Ribosomal_uL1/biogenesis"/>
</dbReference>
<evidence type="ECO:0000256" key="1">
    <source>
        <dbReference type="ARBA" id="ARBA00010531"/>
    </source>
</evidence>
<evidence type="ECO:0000256" key="2">
    <source>
        <dbReference type="ARBA" id="ARBA00022980"/>
    </source>
</evidence>
<dbReference type="InterPro" id="IPR023674">
    <property type="entry name" value="Ribosomal_uL1-like"/>
</dbReference>
<accession>A0ABQ7HXR1</accession>
<reference evidence="4 5" key="1">
    <citation type="submission" date="2019-01" db="EMBL/GenBank/DDBJ databases">
        <title>Genomes sequencing and comparative genomics of infectious freshwater microsporidia, Cucumispora dikerogammari and Thelohania contejeani.</title>
        <authorList>
            <person name="Cormier A."/>
            <person name="Giraud I."/>
            <person name="Wattier R."/>
            <person name="Teixeira M."/>
            <person name="Grandjean F."/>
            <person name="Rigaud T."/>
            <person name="Cordaux R."/>
        </authorList>
    </citation>
    <scope>NUCLEOTIDE SEQUENCE [LARGE SCALE GENOMIC DNA]</scope>
    <source>
        <strain evidence="4">T1</strain>
        <tissue evidence="4">Spores</tissue>
    </source>
</reference>
<evidence type="ECO:0000313" key="4">
    <source>
        <dbReference type="EMBL" id="KAF7682936.1"/>
    </source>
</evidence>
<proteinExistence type="inferred from homology"/>
<dbReference type="InterPro" id="IPR002143">
    <property type="entry name" value="Ribosomal_uL1"/>
</dbReference>
<keyword evidence="3" id="KW-0687">Ribonucleoprotein</keyword>
<name>A0ABQ7HXR1_9MICR</name>
<organism evidence="4 5">
    <name type="scientific">Astathelohania contejeani</name>
    <dbReference type="NCBI Taxonomy" id="164912"/>
    <lineage>
        <taxon>Eukaryota</taxon>
        <taxon>Fungi</taxon>
        <taxon>Fungi incertae sedis</taxon>
        <taxon>Microsporidia</taxon>
        <taxon>Astathelohaniidae</taxon>
        <taxon>Astathelohania</taxon>
    </lineage>
</organism>
<dbReference type="Gene3D" id="3.40.50.790">
    <property type="match status" value="1"/>
</dbReference>
<dbReference type="Pfam" id="PF00687">
    <property type="entry name" value="Ribosomal_L1"/>
    <property type="match status" value="1"/>
</dbReference>
<keyword evidence="5" id="KW-1185">Reference proteome</keyword>
<keyword evidence="2 4" id="KW-0689">Ribosomal protein</keyword>
<gene>
    <name evidence="4" type="primary">RPL1</name>
    <name evidence="4" type="ORF">TCON_1848</name>
</gene>
<dbReference type="InterPro" id="IPR016095">
    <property type="entry name" value="Ribosomal_uL1_3-a/b-sand"/>
</dbReference>
<dbReference type="Proteomes" id="UP001516464">
    <property type="component" value="Unassembled WGS sequence"/>
</dbReference>
<sequence>MSKIQPLIDQILNDCKKPGETVEVQFTLKGYDFKKDVRFDSNCLLPYPKKKNSKVLIIANEDLALKAAELGLKYVKYEDVQGNTRDKKLLKNKLGIRHDAFIVPPDFNKAFEMRVFARKRKPHFIIKNPAELFKLYEEVLRTVKFKLRKTNTVAFTAGYNGMETEKIIENIITGIQHFVGLLKKGIGNVGSIHFKTTQGKSVRLY</sequence>
<dbReference type="GO" id="GO:0005840">
    <property type="term" value="C:ribosome"/>
    <property type="evidence" value="ECO:0007669"/>
    <property type="project" value="UniProtKB-KW"/>
</dbReference>
<dbReference type="PANTHER" id="PTHR36427">
    <property type="entry name" value="54S RIBOSOMAL PROTEIN L1, MITOCHONDRIAL"/>
    <property type="match status" value="1"/>
</dbReference>
<protein>
    <submittedName>
        <fullName evidence="4">60S ribosomal protein L1</fullName>
    </submittedName>
</protein>
<dbReference type="PIRSF" id="PIRSF002155">
    <property type="entry name" value="Ribosomal_L1"/>
    <property type="match status" value="1"/>
</dbReference>
<evidence type="ECO:0000256" key="3">
    <source>
        <dbReference type="ARBA" id="ARBA00023274"/>
    </source>
</evidence>
<dbReference type="Gene3D" id="3.30.190.20">
    <property type="match status" value="1"/>
</dbReference>